<feature type="repeat" description="WD" evidence="3">
    <location>
        <begin position="694"/>
        <end position="736"/>
    </location>
</feature>
<dbReference type="PANTHER" id="PTHR46362">
    <property type="entry name" value="GEM-ASSOCIATED PROTEIN 5"/>
    <property type="match status" value="1"/>
</dbReference>
<dbReference type="InterPro" id="IPR015943">
    <property type="entry name" value="WD40/YVTN_repeat-like_dom_sf"/>
</dbReference>
<keyword evidence="2" id="KW-0677">Repeat</keyword>
<dbReference type="VEuPathDB" id="VectorBase:CSON000538"/>
<name>A0A336MF95_CULSO</name>
<dbReference type="GO" id="GO:0005634">
    <property type="term" value="C:nucleus"/>
    <property type="evidence" value="ECO:0007669"/>
    <property type="project" value="TreeGrafter"/>
</dbReference>
<dbReference type="PROSITE" id="PS50082">
    <property type="entry name" value="WD_REPEATS_2"/>
    <property type="match status" value="1"/>
</dbReference>
<evidence type="ECO:0000259" key="7">
    <source>
        <dbReference type="Pfam" id="PF23775"/>
    </source>
</evidence>
<organism evidence="9">
    <name type="scientific">Culicoides sonorensis</name>
    <name type="common">Biting midge</name>
    <dbReference type="NCBI Taxonomy" id="179676"/>
    <lineage>
        <taxon>Eukaryota</taxon>
        <taxon>Metazoa</taxon>
        <taxon>Ecdysozoa</taxon>
        <taxon>Arthropoda</taxon>
        <taxon>Hexapoda</taxon>
        <taxon>Insecta</taxon>
        <taxon>Pterygota</taxon>
        <taxon>Neoptera</taxon>
        <taxon>Endopterygota</taxon>
        <taxon>Diptera</taxon>
        <taxon>Nematocera</taxon>
        <taxon>Chironomoidea</taxon>
        <taxon>Ceratopogonidae</taxon>
        <taxon>Ceratopogoninae</taxon>
        <taxon>Culicoides</taxon>
        <taxon>Monoculicoides</taxon>
    </lineage>
</organism>
<dbReference type="InterPro" id="IPR056432">
    <property type="entry name" value="Beta-prop_GEMI5_1st"/>
</dbReference>
<dbReference type="InterPro" id="IPR001680">
    <property type="entry name" value="WD40_rpt"/>
</dbReference>
<dbReference type="SUPFAM" id="SSF50978">
    <property type="entry name" value="WD40 repeat-like"/>
    <property type="match status" value="2"/>
</dbReference>
<reference evidence="8" key="1">
    <citation type="submission" date="2018-04" db="EMBL/GenBank/DDBJ databases">
        <authorList>
            <person name="Go L.Y."/>
            <person name="Mitchell J.A."/>
        </authorList>
    </citation>
    <scope>NUCLEOTIDE SEQUENCE</scope>
    <source>
        <tissue evidence="8">Whole organism</tissue>
    </source>
</reference>
<dbReference type="GO" id="GO:0032797">
    <property type="term" value="C:SMN complex"/>
    <property type="evidence" value="ECO:0007669"/>
    <property type="project" value="TreeGrafter"/>
</dbReference>
<dbReference type="Pfam" id="PF23775">
    <property type="entry name" value="Beta-prop_RIG_2nd"/>
    <property type="match status" value="1"/>
</dbReference>
<dbReference type="AlphaFoldDB" id="A0A336MF95"/>
<evidence type="ECO:0000256" key="2">
    <source>
        <dbReference type="ARBA" id="ARBA00022737"/>
    </source>
</evidence>
<evidence type="ECO:0000256" key="4">
    <source>
        <dbReference type="SAM" id="Coils"/>
    </source>
</evidence>
<evidence type="ECO:0000259" key="5">
    <source>
        <dbReference type="Pfam" id="PF23770"/>
    </source>
</evidence>
<sequence length="1124" mass="127226">MNLYRVPPTANFQIPNCALITPDGTFVYISFSQIVCLKTTENGDINTFVMEIGPRVQAIDCDLDFSRTKYLACSLEDKHIYIFDLDKKIPVYGHSAHVEKSKQSKDRDRDFLDPLPICFTLNKKVVSASRNRCVIYCVASNTYKVNTEIGKKHIFTVLKASPYDANLIGAGTKDGLIIIMSIKNMTVIHTMRGHDSEIRSLDWMKTSQVPAEEEDLFDMYTSNDPETEFGVITEKRNDANFESEVPTCTNTIHEVIENMNEEGFDFAEACQALKQDMLVTKENVTETNFDFKEVETGKKAHTDSFSDTSEAPSREDDFKSVENGVINEVPDNLVEDDDLILLLSSASEPKFWVWDAQKGCALDKIQVSSGNYHKQNSKNWYFSAKWLNPFTIITNDQQGAVVLWDIEYRGEGKLSIHKSKSEYSLKLIMHLTVDLSTEHVWAISLHSTILNLDLQSEKNPIKEYSTLNSRINQFSINPIDPNVIAIACNKRISLLNVSKLNENFVFMDGMANQVHSQVLTVAWHPEKENLLGFSTREGRIGIFDTTKLQNCPTIMKPFFSKDVYSVTWAKFTTKVSEEPTWHLFCCGFAGQASHLVYYPQNGNGKFVPTQVKHFQNVTSTLASQEYLAIGCFDGTVHLADLSDVTLAPFYSQKLGSKLISGFCFSTNKLAVASFDHDITILHIESKENITFQKFKGHKSGVTSVNWSLKNPELLVSTSSDCTVRIWNINDTNNSAEEKLATFERDTFAAIFYPTNDNLVIVGGANFMMTIFNYKETSIDLSRQSNKNAAKPLMASIDEANVVKKAKKEKKKNLLVQKRLERSLKDQENSINRTEEEVINGIKEIHLDEIPKSDQNDLGEQSGVSSFVQENTKDLSIAKSDKNKKDSSIQFNYSSIFFLTPRELNRDPIAMLKNLVESKEEDEKKWHLRHEKLFSLEQNVVKSLLNEEYSHQIASNAQSVGLLTLPMLTMDIKSVILEKISQKTLTEEYIAVAPFISHTFWRNTCLAFAHQCVEQGLVLKAISYFLCCYDVNDAISVLCQSNNYTEAMAIAKMRKSENDPIFKDIVQKWTKYLDYCGNFEGAAIVWMALGDNKSALEVLKKRSNPDEDLMKIIDKLKDLNGEAST</sequence>
<dbReference type="GO" id="GO:0000387">
    <property type="term" value="P:spliceosomal snRNP assembly"/>
    <property type="evidence" value="ECO:0007669"/>
    <property type="project" value="TreeGrafter"/>
</dbReference>
<evidence type="ECO:0000259" key="6">
    <source>
        <dbReference type="Pfam" id="PF23774"/>
    </source>
</evidence>
<evidence type="ECO:0000313" key="8">
    <source>
        <dbReference type="EMBL" id="SSX08935.1"/>
    </source>
</evidence>
<dbReference type="EMBL" id="UFQS01001089">
    <property type="protein sequence ID" value="SSX08935.1"/>
    <property type="molecule type" value="Genomic_DNA"/>
</dbReference>
<feature type="coiled-coil region" evidence="4">
    <location>
        <begin position="816"/>
        <end position="843"/>
    </location>
</feature>
<evidence type="ECO:0000256" key="3">
    <source>
        <dbReference type="PROSITE-ProRule" id="PRU00221"/>
    </source>
</evidence>
<keyword evidence="1 3" id="KW-0853">WD repeat</keyword>
<protein>
    <submittedName>
        <fullName evidence="9">CSON000538 protein</fullName>
    </submittedName>
</protein>
<dbReference type="SMART" id="SM00320">
    <property type="entry name" value="WD40"/>
    <property type="match status" value="7"/>
</dbReference>
<dbReference type="PROSITE" id="PS00678">
    <property type="entry name" value="WD_REPEATS_1"/>
    <property type="match status" value="1"/>
</dbReference>
<gene>
    <name evidence="9" type="primary">CSON000538</name>
</gene>
<dbReference type="Pfam" id="PF23774">
    <property type="entry name" value="TPR_GEMI5"/>
    <property type="match status" value="1"/>
</dbReference>
<feature type="domain" description="Gem-associated protein 5 first beta-propeller" evidence="5">
    <location>
        <begin position="23"/>
        <end position="212"/>
    </location>
</feature>
<keyword evidence="4" id="KW-0175">Coiled coil</keyword>
<dbReference type="InterPro" id="IPR052640">
    <property type="entry name" value="Gemin-5"/>
</dbReference>
<feature type="domain" description="Gem-associated protein 5 second beta-propeller" evidence="7">
    <location>
        <begin position="478"/>
        <end position="763"/>
    </location>
</feature>
<dbReference type="InterPro" id="IPR036322">
    <property type="entry name" value="WD40_repeat_dom_sf"/>
</dbReference>
<dbReference type="InterPro" id="IPR056424">
    <property type="entry name" value="Beta-prop_GEMI5_2nd"/>
</dbReference>
<proteinExistence type="predicted"/>
<dbReference type="PANTHER" id="PTHR46362:SF1">
    <property type="entry name" value="GEM-ASSOCIATED PROTEIN 5"/>
    <property type="match status" value="1"/>
</dbReference>
<dbReference type="PROSITE" id="PS50294">
    <property type="entry name" value="WD_REPEATS_REGION"/>
    <property type="match status" value="1"/>
</dbReference>
<dbReference type="Gene3D" id="2.130.10.10">
    <property type="entry name" value="YVTN repeat-like/Quinoprotein amine dehydrogenase"/>
    <property type="match status" value="2"/>
</dbReference>
<dbReference type="EMBL" id="UFQT01001089">
    <property type="protein sequence ID" value="SSX28846.1"/>
    <property type="molecule type" value="Genomic_DNA"/>
</dbReference>
<accession>A0A336MF95</accession>
<dbReference type="Pfam" id="PF23770">
    <property type="entry name" value="Beta-prop_RIG_1st"/>
    <property type="match status" value="1"/>
</dbReference>
<dbReference type="InterPro" id="IPR056421">
    <property type="entry name" value="TPR_GEMI5"/>
</dbReference>
<dbReference type="GO" id="GO:0003730">
    <property type="term" value="F:mRNA 3'-UTR binding"/>
    <property type="evidence" value="ECO:0007669"/>
    <property type="project" value="TreeGrafter"/>
</dbReference>
<dbReference type="InterPro" id="IPR019775">
    <property type="entry name" value="WD40_repeat_CS"/>
</dbReference>
<evidence type="ECO:0000313" key="9">
    <source>
        <dbReference type="EMBL" id="SSX28846.1"/>
    </source>
</evidence>
<evidence type="ECO:0000256" key="1">
    <source>
        <dbReference type="ARBA" id="ARBA00022574"/>
    </source>
</evidence>
<feature type="domain" description="Gem-associated protein 5 TPR" evidence="6">
    <location>
        <begin position="932"/>
        <end position="1105"/>
    </location>
</feature>
<dbReference type="OMA" id="HEINTDD"/>
<reference evidence="9" key="2">
    <citation type="submission" date="2018-07" db="EMBL/GenBank/DDBJ databases">
        <authorList>
            <person name="Quirk P.G."/>
            <person name="Krulwich T.A."/>
        </authorList>
    </citation>
    <scope>NUCLEOTIDE SEQUENCE</scope>
</reference>